<feature type="compositionally biased region" description="Low complexity" evidence="1">
    <location>
        <begin position="1"/>
        <end position="13"/>
    </location>
</feature>
<dbReference type="AlphaFoldDB" id="A0A835XP06"/>
<dbReference type="EMBL" id="JAEHOE010000114">
    <property type="protein sequence ID" value="KAG2486293.1"/>
    <property type="molecule type" value="Genomic_DNA"/>
</dbReference>
<keyword evidence="2" id="KW-0472">Membrane</keyword>
<evidence type="ECO:0000256" key="1">
    <source>
        <dbReference type="SAM" id="MobiDB-lite"/>
    </source>
</evidence>
<accession>A0A835XP06</accession>
<dbReference type="Gene3D" id="3.40.50.300">
    <property type="entry name" value="P-loop containing nucleotide triphosphate hydrolases"/>
    <property type="match status" value="1"/>
</dbReference>
<name>A0A835XP06_9CHLO</name>
<sequence length="301" mass="32561">MASPAVPRAANAAPSPPQTAVSAPGGAATTSGLAAPRLEVIGAGFGRTGTMSLCAALNQLGYRTHHMKEVYHNSSSQSGPWLLATRAKAAGRPAREALAVALEGYSAAVDWPSVEFYRELLETNPEAKVVLTTRDFDSWYASARSTIYAGRAIGQALRPPWFRARALRPLTDIFRMHEELIWGGLFEGRFEDRDYVKQVYEAHIAEVRRVVPRGQLLEFSVKEGWGPLCAFLGKPVPQGEPFPNVNDKEDFKRNTQALRDLAGRLQAEARLWRAAVAVAAAAGAVGVAVAVVRVRAGRQSS</sequence>
<comment type="caution">
    <text evidence="3">The sequence shown here is derived from an EMBL/GenBank/DDBJ whole genome shotgun (WGS) entry which is preliminary data.</text>
</comment>
<proteinExistence type="predicted"/>
<keyword evidence="2" id="KW-1133">Transmembrane helix</keyword>
<dbReference type="PANTHER" id="PTHR36978">
    <property type="entry name" value="P-LOOP CONTAINING NUCLEOTIDE TRIPHOSPHATE HYDROLASE"/>
    <property type="match status" value="1"/>
</dbReference>
<feature type="region of interest" description="Disordered" evidence="1">
    <location>
        <begin position="1"/>
        <end position="28"/>
    </location>
</feature>
<protein>
    <recommendedName>
        <fullName evidence="5">NAD dependent epimerase/dehydratase</fullName>
    </recommendedName>
</protein>
<dbReference type="SUPFAM" id="SSF52540">
    <property type="entry name" value="P-loop containing nucleoside triphosphate hydrolases"/>
    <property type="match status" value="1"/>
</dbReference>
<evidence type="ECO:0000313" key="4">
    <source>
        <dbReference type="Proteomes" id="UP000612055"/>
    </source>
</evidence>
<dbReference type="Pfam" id="PF17784">
    <property type="entry name" value="Sulfotransfer_4"/>
    <property type="match status" value="1"/>
</dbReference>
<organism evidence="3 4">
    <name type="scientific">Edaphochlamys debaryana</name>
    <dbReference type="NCBI Taxonomy" id="47281"/>
    <lineage>
        <taxon>Eukaryota</taxon>
        <taxon>Viridiplantae</taxon>
        <taxon>Chlorophyta</taxon>
        <taxon>core chlorophytes</taxon>
        <taxon>Chlorophyceae</taxon>
        <taxon>CS clade</taxon>
        <taxon>Chlamydomonadales</taxon>
        <taxon>Chlamydomonadales incertae sedis</taxon>
        <taxon>Edaphochlamys</taxon>
    </lineage>
</organism>
<dbReference type="InterPro" id="IPR027417">
    <property type="entry name" value="P-loop_NTPase"/>
</dbReference>
<keyword evidence="2" id="KW-0812">Transmembrane</keyword>
<gene>
    <name evidence="3" type="ORF">HYH03_014998</name>
</gene>
<feature type="transmembrane region" description="Helical" evidence="2">
    <location>
        <begin position="271"/>
        <end position="292"/>
    </location>
</feature>
<keyword evidence="4" id="KW-1185">Reference proteome</keyword>
<evidence type="ECO:0000313" key="3">
    <source>
        <dbReference type="EMBL" id="KAG2486293.1"/>
    </source>
</evidence>
<dbReference type="PANTHER" id="PTHR36978:SF4">
    <property type="entry name" value="P-LOOP CONTAINING NUCLEOSIDE TRIPHOSPHATE HYDROLASE PROTEIN"/>
    <property type="match status" value="1"/>
</dbReference>
<evidence type="ECO:0000256" key="2">
    <source>
        <dbReference type="SAM" id="Phobius"/>
    </source>
</evidence>
<dbReference type="InterPro" id="IPR040632">
    <property type="entry name" value="Sulfotransfer_4"/>
</dbReference>
<dbReference type="Proteomes" id="UP000612055">
    <property type="component" value="Unassembled WGS sequence"/>
</dbReference>
<reference evidence="3" key="1">
    <citation type="journal article" date="2020" name="bioRxiv">
        <title>Comparative genomics of Chlamydomonas.</title>
        <authorList>
            <person name="Craig R.J."/>
            <person name="Hasan A.R."/>
            <person name="Ness R.W."/>
            <person name="Keightley P.D."/>
        </authorList>
    </citation>
    <scope>NUCLEOTIDE SEQUENCE</scope>
    <source>
        <strain evidence="3">CCAP 11/70</strain>
    </source>
</reference>
<evidence type="ECO:0008006" key="5">
    <source>
        <dbReference type="Google" id="ProtNLM"/>
    </source>
</evidence>
<dbReference type="OrthoDB" id="408152at2759"/>